<keyword evidence="4" id="KW-1185">Reference proteome</keyword>
<feature type="transmembrane region" description="Helical" evidence="2">
    <location>
        <begin position="14"/>
        <end position="36"/>
    </location>
</feature>
<accession>A0A4R6U6T3</accession>
<evidence type="ECO:0000313" key="4">
    <source>
        <dbReference type="Proteomes" id="UP000295632"/>
    </source>
</evidence>
<comment type="caution">
    <text evidence="3">The sequence shown here is derived from an EMBL/GenBank/DDBJ whole genome shotgun (WGS) entry which is preliminary data.</text>
</comment>
<protein>
    <submittedName>
        <fullName evidence="3">Uncharacterized protein</fullName>
    </submittedName>
</protein>
<keyword evidence="2" id="KW-0472">Membrane</keyword>
<keyword evidence="2" id="KW-0812">Transmembrane</keyword>
<feature type="region of interest" description="Disordered" evidence="1">
    <location>
        <begin position="40"/>
        <end position="68"/>
    </location>
</feature>
<organism evidence="3 4">
    <name type="scientific">Aureibacillus halotolerans</name>
    <dbReference type="NCBI Taxonomy" id="1508390"/>
    <lineage>
        <taxon>Bacteria</taxon>
        <taxon>Bacillati</taxon>
        <taxon>Bacillota</taxon>
        <taxon>Bacilli</taxon>
        <taxon>Bacillales</taxon>
        <taxon>Bacillaceae</taxon>
        <taxon>Aureibacillus</taxon>
    </lineage>
</organism>
<gene>
    <name evidence="3" type="ORF">EV213_106137</name>
</gene>
<reference evidence="3 4" key="1">
    <citation type="submission" date="2019-03" db="EMBL/GenBank/DDBJ databases">
        <title>Genomic Encyclopedia of Type Strains, Phase IV (KMG-IV): sequencing the most valuable type-strain genomes for metagenomic binning, comparative biology and taxonomic classification.</title>
        <authorList>
            <person name="Goeker M."/>
        </authorList>
    </citation>
    <scope>NUCLEOTIDE SEQUENCE [LARGE SCALE GENOMIC DNA]</scope>
    <source>
        <strain evidence="3 4">DSM 28697</strain>
    </source>
</reference>
<dbReference type="Proteomes" id="UP000295632">
    <property type="component" value="Unassembled WGS sequence"/>
</dbReference>
<dbReference type="AlphaFoldDB" id="A0A4R6U6T3"/>
<dbReference type="OrthoDB" id="2390218at2"/>
<sequence>MMDFLYFPQDKTEYIPSFIILFVFLIGAFLTFRAFIRSSKKEEQRTNDRFGLHDGKGHTASKESQKEK</sequence>
<keyword evidence="2" id="KW-1133">Transmembrane helix</keyword>
<evidence type="ECO:0000256" key="2">
    <source>
        <dbReference type="SAM" id="Phobius"/>
    </source>
</evidence>
<dbReference type="EMBL" id="SNYJ01000006">
    <property type="protein sequence ID" value="TDQ40419.1"/>
    <property type="molecule type" value="Genomic_DNA"/>
</dbReference>
<proteinExistence type="predicted"/>
<evidence type="ECO:0000256" key="1">
    <source>
        <dbReference type="SAM" id="MobiDB-lite"/>
    </source>
</evidence>
<dbReference type="RefSeq" id="WP_133580233.1">
    <property type="nucleotide sequence ID" value="NZ_SNYJ01000006.1"/>
</dbReference>
<name>A0A4R6U6T3_9BACI</name>
<evidence type="ECO:0000313" key="3">
    <source>
        <dbReference type="EMBL" id="TDQ40419.1"/>
    </source>
</evidence>